<dbReference type="PANTHER" id="PTHR42848:SF1">
    <property type="entry name" value="HOLLIDAY JUNCTION BRANCH MIGRATION COMPLEX SUBUNIT RUVB"/>
    <property type="match status" value="1"/>
</dbReference>
<keyword evidence="7 9" id="KW-0233">DNA recombination</keyword>
<dbReference type="NCBIfam" id="TIGR00635">
    <property type="entry name" value="ruvB"/>
    <property type="match status" value="1"/>
</dbReference>
<keyword evidence="4 9" id="KW-0378">Hydrolase</keyword>
<keyword evidence="1 9" id="KW-0963">Cytoplasm</keyword>
<dbReference type="Pfam" id="PF05491">
    <property type="entry name" value="WHD_RuvB"/>
    <property type="match status" value="1"/>
</dbReference>
<evidence type="ECO:0000313" key="11">
    <source>
        <dbReference type="EMBL" id="PJA47467.1"/>
    </source>
</evidence>
<feature type="binding site" evidence="9">
    <location>
        <position position="195"/>
    </location>
    <ligand>
        <name>ATP</name>
        <dbReference type="ChEBI" id="CHEBI:30616"/>
    </ligand>
</feature>
<evidence type="ECO:0000256" key="4">
    <source>
        <dbReference type="ARBA" id="ARBA00022801"/>
    </source>
</evidence>
<feature type="binding site" evidence="9">
    <location>
        <position position="80"/>
    </location>
    <ligand>
        <name>Mg(2+)</name>
        <dbReference type="ChEBI" id="CHEBI:18420"/>
    </ligand>
</feature>
<feature type="region of interest" description="Head domain (RuvB-H)" evidence="9">
    <location>
        <begin position="269"/>
        <end position="347"/>
    </location>
</feature>
<dbReference type="GO" id="GO:0006310">
    <property type="term" value="P:DNA recombination"/>
    <property type="evidence" value="ECO:0007669"/>
    <property type="project" value="UniProtKB-UniRule"/>
</dbReference>
<dbReference type="InterPro" id="IPR004605">
    <property type="entry name" value="DNA_helicase_Holl-junc_RuvB"/>
</dbReference>
<feature type="binding site" evidence="9">
    <location>
        <position position="232"/>
    </location>
    <ligand>
        <name>ATP</name>
        <dbReference type="ChEBI" id="CHEBI:30616"/>
    </ligand>
</feature>
<dbReference type="GO" id="GO:0009378">
    <property type="term" value="F:four-way junction helicase activity"/>
    <property type="evidence" value="ECO:0007669"/>
    <property type="project" value="InterPro"/>
</dbReference>
<evidence type="ECO:0000256" key="9">
    <source>
        <dbReference type="HAMAP-Rule" id="MF_00016"/>
    </source>
</evidence>
<feature type="binding site" evidence="9">
    <location>
        <position position="80"/>
    </location>
    <ligand>
        <name>ATP</name>
        <dbReference type="ChEBI" id="CHEBI:30616"/>
    </ligand>
</feature>
<keyword evidence="8 9" id="KW-0234">DNA repair</keyword>
<dbReference type="SUPFAM" id="SSF46785">
    <property type="entry name" value="Winged helix' DNA-binding domain"/>
    <property type="match status" value="1"/>
</dbReference>
<dbReference type="EC" id="3.6.4.-" evidence="9"/>
<dbReference type="SUPFAM" id="SSF52540">
    <property type="entry name" value="P-loop containing nucleoside triphosphate hydrolases"/>
    <property type="match status" value="1"/>
</dbReference>
<feature type="binding site" evidence="9">
    <location>
        <position position="76"/>
    </location>
    <ligand>
        <name>ATP</name>
        <dbReference type="ChEBI" id="CHEBI:30616"/>
    </ligand>
</feature>
<dbReference type="Pfam" id="PF05496">
    <property type="entry name" value="RuvB_N"/>
    <property type="match status" value="1"/>
</dbReference>
<name>A0A2M7XHU5_9BACT</name>
<feature type="binding site" evidence="9">
    <location>
        <position position="81"/>
    </location>
    <ligand>
        <name>ATP</name>
        <dbReference type="ChEBI" id="CHEBI:30616"/>
    </ligand>
</feature>
<sequence length="347" mass="39167">MIEREKIVTEKLSQPPRIVSENVQEQEQTFEFSLRPKNLKDFIGQESVKKNLHVFLQAAKKRNEPLEHLLFYGNPGLGKTTLAGVIANEIQGQIRVTSGPALERVGDLAAILSNLKKGDILFIDEIHRMNKTIEEVLYPAMEDFVLDLIVGKGPTARTLRLNLEPFTIIGATTRLSLLSSPLRDRFGLTFHLNFYEENEIEKIIERSASLLQISIDQTSKKELAKRSRKTPRIANRLLRRVRDFAQVKGKGIICDSMLEEAFELLQIDFFGLDRTDRFILSTIIEKFHGGPVGLSTIAAATQEEIATIEEVYEPFLLQLGLLDRTPRGRVATALAYKHLGFSCPSLL</sequence>
<dbReference type="NCBIfam" id="NF000868">
    <property type="entry name" value="PRK00080.1"/>
    <property type="match status" value="1"/>
</dbReference>
<feature type="binding site" evidence="9">
    <location>
        <position position="79"/>
    </location>
    <ligand>
        <name>ATP</name>
        <dbReference type="ChEBI" id="CHEBI:30616"/>
    </ligand>
</feature>
<dbReference type="InterPro" id="IPR041445">
    <property type="entry name" value="AAA_lid_4"/>
</dbReference>
<evidence type="ECO:0000256" key="8">
    <source>
        <dbReference type="ARBA" id="ARBA00023204"/>
    </source>
</evidence>
<keyword evidence="2 9" id="KW-0547">Nucleotide-binding</keyword>
<feature type="binding site" evidence="9">
    <location>
        <position position="324"/>
    </location>
    <ligand>
        <name>DNA</name>
        <dbReference type="ChEBI" id="CHEBI:16991"/>
    </ligand>
</feature>
<comment type="function">
    <text evidence="9">The RuvA-RuvB-RuvC complex processes Holliday junction (HJ) DNA during genetic recombination and DNA repair, while the RuvA-RuvB complex plays an important role in the rescue of blocked DNA replication forks via replication fork reversal (RFR). RuvA specifically binds to HJ cruciform DNA, conferring on it an open structure. The RuvB hexamer acts as an ATP-dependent pump, pulling dsDNA into and through the RuvAB complex. RuvB forms 2 homohexamers on either side of HJ DNA bound by 1 or 2 RuvA tetramers; 4 subunits per hexamer contact DNA at a time. Coordinated motions by a converter formed by DNA-disengaged RuvB subunits stimulates ATP hydrolysis and nucleotide exchange. Immobilization of the converter enables RuvB to convert the ATP-contained energy into a lever motion, pulling 2 nucleotides of DNA out of the RuvA tetramer per ATP hydrolyzed, thus driving DNA branch migration. The RuvB motors rotate together with the DNA substrate, which together with the progressing nucleotide cycle form the mechanistic basis for DNA recombination by continuous HJ branch migration. Branch migration allows RuvC to scan DNA until it finds its consensus sequence, where it cleaves and resolves cruciform DNA.</text>
</comment>
<dbReference type="HAMAP" id="MF_00016">
    <property type="entry name" value="DNA_HJ_migration_RuvB"/>
    <property type="match status" value="1"/>
</dbReference>
<dbReference type="InterPro" id="IPR036388">
    <property type="entry name" value="WH-like_DNA-bd_sf"/>
</dbReference>
<evidence type="ECO:0000256" key="6">
    <source>
        <dbReference type="ARBA" id="ARBA00023125"/>
    </source>
</evidence>
<dbReference type="GO" id="GO:0016887">
    <property type="term" value="F:ATP hydrolysis activity"/>
    <property type="evidence" value="ECO:0007669"/>
    <property type="project" value="RHEA"/>
</dbReference>
<dbReference type="InterPro" id="IPR036390">
    <property type="entry name" value="WH_DNA-bd_sf"/>
</dbReference>
<dbReference type="GO" id="GO:0048476">
    <property type="term" value="C:Holliday junction resolvase complex"/>
    <property type="evidence" value="ECO:0007669"/>
    <property type="project" value="UniProtKB-UniRule"/>
</dbReference>
<proteinExistence type="inferred from homology"/>
<dbReference type="SMART" id="SM00382">
    <property type="entry name" value="AAA"/>
    <property type="match status" value="1"/>
</dbReference>
<dbReference type="InterPro" id="IPR027417">
    <property type="entry name" value="P-loop_NTPase"/>
</dbReference>
<dbReference type="GO" id="GO:0000400">
    <property type="term" value="F:four-way junction DNA binding"/>
    <property type="evidence" value="ECO:0007669"/>
    <property type="project" value="UniProtKB-UniRule"/>
</dbReference>
<dbReference type="Pfam" id="PF17864">
    <property type="entry name" value="AAA_lid_4"/>
    <property type="match status" value="1"/>
</dbReference>
<dbReference type="Gene3D" id="3.40.50.300">
    <property type="entry name" value="P-loop containing nucleotide triphosphate hydrolases"/>
    <property type="match status" value="1"/>
</dbReference>
<dbReference type="CDD" id="cd00009">
    <property type="entry name" value="AAA"/>
    <property type="match status" value="1"/>
</dbReference>
<comment type="domain">
    <text evidence="9">Has 3 domains, the large (RuvB-L) and small ATPase (RuvB-S) domains and the C-terminal head (RuvB-H) domain. The head domain binds DNA, while the ATPase domains jointly bind ATP, ADP or are empty depending on the state of the subunit in the translocation cycle. During a single DNA translocation step the structure of each domain remains the same, but their relative positions change.</text>
</comment>
<dbReference type="InterPro" id="IPR008823">
    <property type="entry name" value="RuvB_wg_C"/>
</dbReference>
<dbReference type="AlphaFoldDB" id="A0A2M7XHU5"/>
<comment type="catalytic activity">
    <reaction evidence="9">
        <text>ATP + H2O = ADP + phosphate + H(+)</text>
        <dbReference type="Rhea" id="RHEA:13065"/>
        <dbReference type="ChEBI" id="CHEBI:15377"/>
        <dbReference type="ChEBI" id="CHEBI:15378"/>
        <dbReference type="ChEBI" id="CHEBI:30616"/>
        <dbReference type="ChEBI" id="CHEBI:43474"/>
        <dbReference type="ChEBI" id="CHEBI:456216"/>
    </reaction>
</comment>
<dbReference type="Proteomes" id="UP000229749">
    <property type="component" value="Unassembled WGS sequence"/>
</dbReference>
<feature type="region of interest" description="Large ATPase domain (RuvB-L)" evidence="9">
    <location>
        <begin position="15"/>
        <end position="195"/>
    </location>
</feature>
<dbReference type="PANTHER" id="PTHR42848">
    <property type="match status" value="1"/>
</dbReference>
<comment type="caution">
    <text evidence="11">The sequence shown here is derived from an EMBL/GenBank/DDBJ whole genome shotgun (WGS) entry which is preliminary data.</text>
</comment>
<dbReference type="EMBL" id="PFWS01000019">
    <property type="protein sequence ID" value="PJA47467.1"/>
    <property type="molecule type" value="Genomic_DNA"/>
</dbReference>
<comment type="similarity">
    <text evidence="9">Belongs to the RuvB family.</text>
</comment>
<dbReference type="Gene3D" id="1.10.10.10">
    <property type="entry name" value="Winged helix-like DNA-binding domain superfamily/Winged helix DNA-binding domain"/>
    <property type="match status" value="1"/>
</dbReference>
<feature type="binding site" evidence="9">
    <location>
        <begin position="142"/>
        <end position="144"/>
    </location>
    <ligand>
        <name>ATP</name>
        <dbReference type="ChEBI" id="CHEBI:30616"/>
    </ligand>
</feature>
<evidence type="ECO:0000256" key="3">
    <source>
        <dbReference type="ARBA" id="ARBA00022763"/>
    </source>
</evidence>
<feature type="binding site" evidence="9">
    <location>
        <position position="329"/>
    </location>
    <ligand>
        <name>DNA</name>
        <dbReference type="ChEBI" id="CHEBI:16991"/>
    </ligand>
</feature>
<protein>
    <recommendedName>
        <fullName evidence="9">Holliday junction branch migration complex subunit RuvB</fullName>
        <ecNumber evidence="9">3.6.4.-</ecNumber>
    </recommendedName>
</protein>
<dbReference type="Gene3D" id="1.10.8.60">
    <property type="match status" value="1"/>
</dbReference>
<comment type="subcellular location">
    <subcellularLocation>
        <location evidence="9">Cytoplasm</location>
    </subcellularLocation>
</comment>
<organism evidence="11 12">
    <name type="scientific">Candidatus Uhrbacteria bacterium CG_4_9_14_3_um_filter_36_7</name>
    <dbReference type="NCBI Taxonomy" id="1975033"/>
    <lineage>
        <taxon>Bacteria</taxon>
        <taxon>Candidatus Uhriibacteriota</taxon>
    </lineage>
</organism>
<accession>A0A2M7XHU5</accession>
<dbReference type="GO" id="GO:0005737">
    <property type="term" value="C:cytoplasm"/>
    <property type="evidence" value="ECO:0007669"/>
    <property type="project" value="UniProtKB-SubCell"/>
</dbReference>
<evidence type="ECO:0000256" key="2">
    <source>
        <dbReference type="ARBA" id="ARBA00022741"/>
    </source>
</evidence>
<gene>
    <name evidence="9" type="primary">ruvB</name>
    <name evidence="11" type="ORF">CO172_01250</name>
</gene>
<dbReference type="InterPro" id="IPR003593">
    <property type="entry name" value="AAA+_ATPase"/>
</dbReference>
<evidence type="ECO:0000256" key="5">
    <source>
        <dbReference type="ARBA" id="ARBA00022840"/>
    </source>
</evidence>
<evidence type="ECO:0000256" key="7">
    <source>
        <dbReference type="ARBA" id="ARBA00023172"/>
    </source>
</evidence>
<reference evidence="12" key="1">
    <citation type="submission" date="2017-09" db="EMBL/GenBank/DDBJ databases">
        <title>Depth-based differentiation of microbial function through sediment-hosted aquifers and enrichment of novel symbionts in the deep terrestrial subsurface.</title>
        <authorList>
            <person name="Probst A.J."/>
            <person name="Ladd B."/>
            <person name="Jarett J.K."/>
            <person name="Geller-Mcgrath D.E."/>
            <person name="Sieber C.M.K."/>
            <person name="Emerson J.B."/>
            <person name="Anantharaman K."/>
            <person name="Thomas B.C."/>
            <person name="Malmstrom R."/>
            <person name="Stieglmeier M."/>
            <person name="Klingl A."/>
            <person name="Woyke T."/>
            <person name="Ryan C.M."/>
            <person name="Banfield J.F."/>
        </authorList>
    </citation>
    <scope>NUCLEOTIDE SEQUENCE [LARGE SCALE GENOMIC DNA]</scope>
</reference>
<keyword evidence="6 9" id="KW-0238">DNA-binding</keyword>
<dbReference type="GO" id="GO:0006281">
    <property type="term" value="P:DNA repair"/>
    <property type="evidence" value="ECO:0007669"/>
    <property type="project" value="UniProtKB-UniRule"/>
</dbReference>
<feature type="binding site" evidence="9">
    <location>
        <position position="34"/>
    </location>
    <ligand>
        <name>ATP</name>
        <dbReference type="ChEBI" id="CHEBI:30616"/>
    </ligand>
</feature>
<keyword evidence="11" id="KW-0347">Helicase</keyword>
<evidence type="ECO:0000313" key="12">
    <source>
        <dbReference type="Proteomes" id="UP000229749"/>
    </source>
</evidence>
<comment type="subunit">
    <text evidence="9">Homohexamer. Forms an RuvA(8)-RuvB(12)-Holliday junction (HJ) complex. HJ DNA is sandwiched between 2 RuvA tetramers; dsDNA enters through RuvA and exits via RuvB. An RuvB hexamer assembles on each DNA strand where it exits the tetramer. Each RuvB hexamer is contacted by two RuvA subunits (via domain III) on 2 adjacent RuvB subunits; this complex drives branch migration. In the full resolvosome a probable DNA-RuvA(4)-RuvB(12)-RuvC(2) complex forms which resolves the HJ.</text>
</comment>
<feature type="domain" description="AAA+ ATPase" evidence="10">
    <location>
        <begin position="65"/>
        <end position="196"/>
    </location>
</feature>
<keyword evidence="5 9" id="KW-0067">ATP-binding</keyword>
<feature type="region of interest" description="Small ATPAse domain (RuvB-S)" evidence="9">
    <location>
        <begin position="196"/>
        <end position="266"/>
    </location>
</feature>
<dbReference type="GO" id="GO:0005524">
    <property type="term" value="F:ATP binding"/>
    <property type="evidence" value="ECO:0007669"/>
    <property type="project" value="UniProtKB-UniRule"/>
</dbReference>
<evidence type="ECO:0000256" key="1">
    <source>
        <dbReference type="ARBA" id="ARBA00022490"/>
    </source>
</evidence>
<comment type="caution">
    <text evidence="9">Lacks conserved residue(s) required for the propagation of feature annotation.</text>
</comment>
<evidence type="ECO:0000259" key="10">
    <source>
        <dbReference type="SMART" id="SM00382"/>
    </source>
</evidence>
<feature type="binding site" evidence="9">
    <location>
        <position position="35"/>
    </location>
    <ligand>
        <name>ATP</name>
        <dbReference type="ChEBI" id="CHEBI:30616"/>
    </ligand>
</feature>
<keyword evidence="3 9" id="KW-0227">DNA damage</keyword>
<dbReference type="InterPro" id="IPR008824">
    <property type="entry name" value="RuvB-like_N"/>
</dbReference>
<feature type="binding site" evidence="9">
    <location>
        <position position="185"/>
    </location>
    <ligand>
        <name>ATP</name>
        <dbReference type="ChEBI" id="CHEBI:30616"/>
    </ligand>
</feature>